<feature type="transmembrane region" description="Helical" evidence="12">
    <location>
        <begin position="289"/>
        <end position="306"/>
    </location>
</feature>
<keyword evidence="3 12" id="KW-0132">Cell division</keyword>
<dbReference type="InterPro" id="IPR018480">
    <property type="entry name" value="PNAcMuramoyl-5peptid_Trfase_CS"/>
</dbReference>
<evidence type="ECO:0000256" key="4">
    <source>
        <dbReference type="ARBA" id="ARBA00022679"/>
    </source>
</evidence>
<dbReference type="PROSITE" id="PS01347">
    <property type="entry name" value="MRAY_1"/>
    <property type="match status" value="1"/>
</dbReference>
<evidence type="ECO:0000256" key="5">
    <source>
        <dbReference type="ARBA" id="ARBA00022692"/>
    </source>
</evidence>
<dbReference type="AlphaFoldDB" id="A0A3N4PQ19"/>
<dbReference type="GO" id="GO:0071555">
    <property type="term" value="P:cell wall organization"/>
    <property type="evidence" value="ECO:0007669"/>
    <property type="project" value="UniProtKB-KW"/>
</dbReference>
<comment type="catalytic activity">
    <reaction evidence="12">
        <text>UDP-N-acetyl-alpha-D-muramoyl-L-alanyl-gamma-D-glutamyl-meso-2,6-diaminopimeloyl-D-alanyl-D-alanine + di-trans,octa-cis-undecaprenyl phosphate = di-trans,octa-cis-undecaprenyl diphospho-N-acetyl-alpha-D-muramoyl-L-alanyl-D-glutamyl-meso-2,6-diaminopimeloyl-D-alanyl-D-alanine + UMP</text>
        <dbReference type="Rhea" id="RHEA:28386"/>
        <dbReference type="ChEBI" id="CHEBI:57865"/>
        <dbReference type="ChEBI" id="CHEBI:60392"/>
        <dbReference type="ChEBI" id="CHEBI:61386"/>
        <dbReference type="ChEBI" id="CHEBI:61387"/>
        <dbReference type="EC" id="2.7.8.13"/>
    </reaction>
</comment>
<proteinExistence type="inferred from homology"/>
<dbReference type="GO" id="GO:0051301">
    <property type="term" value="P:cell division"/>
    <property type="evidence" value="ECO:0007669"/>
    <property type="project" value="UniProtKB-KW"/>
</dbReference>
<feature type="transmembrane region" description="Helical" evidence="12">
    <location>
        <begin position="20"/>
        <end position="43"/>
    </location>
</feature>
<feature type="transmembrane region" description="Helical" evidence="12">
    <location>
        <begin position="223"/>
        <end position="243"/>
    </location>
</feature>
<dbReference type="PANTHER" id="PTHR22926">
    <property type="entry name" value="PHOSPHO-N-ACETYLMURAMOYL-PENTAPEPTIDE-TRANSFERASE"/>
    <property type="match status" value="1"/>
</dbReference>
<evidence type="ECO:0000313" key="16">
    <source>
        <dbReference type="Proteomes" id="UP000278351"/>
    </source>
</evidence>
<keyword evidence="5 12" id="KW-0812">Transmembrane</keyword>
<dbReference type="GO" id="GO:0005886">
    <property type="term" value="C:plasma membrane"/>
    <property type="evidence" value="ECO:0007669"/>
    <property type="project" value="UniProtKB-SubCell"/>
</dbReference>
<comment type="caution">
    <text evidence="15">The sequence shown here is derived from an EMBL/GenBank/DDBJ whole genome shotgun (WGS) entry which is preliminary data.</text>
</comment>
<keyword evidence="12 14" id="KW-0460">Magnesium</keyword>
<dbReference type="GO" id="GO:0008360">
    <property type="term" value="P:regulation of cell shape"/>
    <property type="evidence" value="ECO:0007669"/>
    <property type="project" value="UniProtKB-KW"/>
</dbReference>
<keyword evidence="11 12" id="KW-0961">Cell wall biogenesis/degradation</keyword>
<feature type="transmembrane region" description="Helical" evidence="12">
    <location>
        <begin position="394"/>
        <end position="413"/>
    </location>
</feature>
<name>A0A3N4PQ19_9BACT</name>
<evidence type="ECO:0000256" key="10">
    <source>
        <dbReference type="ARBA" id="ARBA00023306"/>
    </source>
</evidence>
<evidence type="ECO:0000313" key="15">
    <source>
        <dbReference type="EMBL" id="RPE09878.1"/>
    </source>
</evidence>
<dbReference type="OrthoDB" id="9805475at2"/>
<feature type="transmembrane region" description="Helical" evidence="12">
    <location>
        <begin position="250"/>
        <end position="269"/>
    </location>
</feature>
<evidence type="ECO:0000256" key="11">
    <source>
        <dbReference type="ARBA" id="ARBA00023316"/>
    </source>
</evidence>
<dbReference type="HAMAP" id="MF_00038">
    <property type="entry name" value="MraY"/>
    <property type="match status" value="1"/>
</dbReference>
<organism evidence="15 16">
    <name type="scientific">Chitinophaga lutea</name>
    <dbReference type="NCBI Taxonomy" id="2488634"/>
    <lineage>
        <taxon>Bacteria</taxon>
        <taxon>Pseudomonadati</taxon>
        <taxon>Bacteroidota</taxon>
        <taxon>Chitinophagia</taxon>
        <taxon>Chitinophagales</taxon>
        <taxon>Chitinophagaceae</taxon>
        <taxon>Chitinophaga</taxon>
    </lineage>
</organism>
<keyword evidence="9 12" id="KW-0472">Membrane</keyword>
<keyword evidence="7 12" id="KW-0573">Peptidoglycan synthesis</keyword>
<evidence type="ECO:0000256" key="1">
    <source>
        <dbReference type="ARBA" id="ARBA00004141"/>
    </source>
</evidence>
<feature type="transmembrane region" description="Helical" evidence="12">
    <location>
        <begin position="339"/>
        <end position="363"/>
    </location>
</feature>
<keyword evidence="4 12" id="KW-0808">Transferase</keyword>
<dbReference type="NCBIfam" id="TIGR00445">
    <property type="entry name" value="mraY"/>
    <property type="match status" value="1"/>
</dbReference>
<dbReference type="EC" id="2.7.8.13" evidence="12 13"/>
<dbReference type="GO" id="GO:0051992">
    <property type="term" value="F:UDP-N-acetylmuramoyl-L-alanyl-D-glutamyl-meso-2,6-diaminopimelyl-D-alanyl-D-alanine:undecaprenyl-phosphate transferase activity"/>
    <property type="evidence" value="ECO:0007669"/>
    <property type="project" value="RHEA"/>
</dbReference>
<dbReference type="Proteomes" id="UP000278351">
    <property type="component" value="Unassembled WGS sequence"/>
</dbReference>
<keyword evidence="16" id="KW-1185">Reference proteome</keyword>
<comment type="pathway">
    <text evidence="12">Cell wall biogenesis; peptidoglycan biosynthesis.</text>
</comment>
<evidence type="ECO:0000256" key="13">
    <source>
        <dbReference type="NCBIfam" id="TIGR00445"/>
    </source>
</evidence>
<evidence type="ECO:0000256" key="12">
    <source>
        <dbReference type="HAMAP-Rule" id="MF_00038"/>
    </source>
</evidence>
<gene>
    <name evidence="12" type="primary">mraY</name>
    <name evidence="15" type="ORF">EGT74_23230</name>
</gene>
<dbReference type="InterPro" id="IPR003524">
    <property type="entry name" value="PNAcMuramoyl-5peptid_Trfase"/>
</dbReference>
<comment type="similarity">
    <text evidence="2 12">Belongs to the glycosyltransferase 4 family. MraY subfamily.</text>
</comment>
<keyword evidence="10 12" id="KW-0131">Cell cycle</keyword>
<keyword evidence="8 12" id="KW-1133">Transmembrane helix</keyword>
<evidence type="ECO:0000256" key="6">
    <source>
        <dbReference type="ARBA" id="ARBA00022960"/>
    </source>
</evidence>
<dbReference type="Pfam" id="PF00953">
    <property type="entry name" value="Glycos_transf_4"/>
    <property type="match status" value="1"/>
</dbReference>
<dbReference type="GO" id="GO:0009252">
    <property type="term" value="P:peptidoglycan biosynthetic process"/>
    <property type="evidence" value="ECO:0007669"/>
    <property type="project" value="UniProtKB-UniRule"/>
</dbReference>
<evidence type="ECO:0000256" key="8">
    <source>
        <dbReference type="ARBA" id="ARBA00022989"/>
    </source>
</evidence>
<comment type="cofactor">
    <cofactor evidence="12 14">
        <name>Mg(2+)</name>
        <dbReference type="ChEBI" id="CHEBI:18420"/>
    </cofactor>
</comment>
<dbReference type="Pfam" id="PF10555">
    <property type="entry name" value="MraY_sig1"/>
    <property type="match status" value="1"/>
</dbReference>
<evidence type="ECO:0000256" key="3">
    <source>
        <dbReference type="ARBA" id="ARBA00022618"/>
    </source>
</evidence>
<comment type="subcellular location">
    <subcellularLocation>
        <location evidence="12">Cell membrane</location>
        <topology evidence="12">Multi-pass membrane protein</topology>
    </subcellularLocation>
    <subcellularLocation>
        <location evidence="1">Membrane</location>
        <topology evidence="1">Multi-pass membrane protein</topology>
    </subcellularLocation>
</comment>
<feature type="transmembrane region" description="Helical" evidence="12">
    <location>
        <begin position="313"/>
        <end position="333"/>
    </location>
</feature>
<dbReference type="EMBL" id="RPDH01000002">
    <property type="protein sequence ID" value="RPE09878.1"/>
    <property type="molecule type" value="Genomic_DNA"/>
</dbReference>
<evidence type="ECO:0000256" key="2">
    <source>
        <dbReference type="ARBA" id="ARBA00005583"/>
    </source>
</evidence>
<evidence type="ECO:0000256" key="7">
    <source>
        <dbReference type="ARBA" id="ARBA00022984"/>
    </source>
</evidence>
<keyword evidence="12" id="KW-1003">Cell membrane</keyword>
<evidence type="ECO:0000256" key="9">
    <source>
        <dbReference type="ARBA" id="ARBA00023136"/>
    </source>
</evidence>
<dbReference type="CDD" id="cd06852">
    <property type="entry name" value="GT_MraY"/>
    <property type="match status" value="1"/>
</dbReference>
<keyword evidence="12 14" id="KW-0479">Metal-binding</keyword>
<feature type="binding site" evidence="14">
    <location>
        <position position="317"/>
    </location>
    <ligand>
        <name>Mg(2+)</name>
        <dbReference type="ChEBI" id="CHEBI:18420"/>
    </ligand>
</feature>
<sequence>MLYYLFNYLKTEFNYTGTGMWQYITFRVTMALLLSLVISLLLGKRIVKYLQRKQIGETVRDLGLAGEQTKKGTPTMGGLIILAAIIIPTLLFARVLNVYILLILLSTIWLGLIGFIDDYIKVFKKNKEGLAGKFKILGQVGLGLIVGATLYFNDNVVMSREIMSDKKLAPYERVVSSSERTTPDGQRFVDVKTPITTIPFVKNHEFNYAKLISWIPGAEKYTFVLYILVVILIITAVSNGANLTDGLDGLATGVSAVIGIGLGIFAYVSGNIQFAEYLNIMYIPNLGELSIFIAAFVGACVGFLWYNAYPAQVFMGDTGSLALGGIIASLAIIVRKELLLPIICGVFFVENLSVMIQVAYFKYTKRKYGEGRRVFLMSPLHHHYQKLGYHESKIAVRFWIVTVMCVVFAIATLKMR</sequence>
<dbReference type="UniPathway" id="UPA00219"/>
<feature type="transmembrane region" description="Helical" evidence="12">
    <location>
        <begin position="99"/>
        <end position="116"/>
    </location>
</feature>
<dbReference type="GO" id="GO:0046872">
    <property type="term" value="F:metal ion binding"/>
    <property type="evidence" value="ECO:0007669"/>
    <property type="project" value="UniProtKB-KW"/>
</dbReference>
<comment type="function">
    <text evidence="12">Catalyzes the initial step of the lipid cycle reactions in the biosynthesis of the cell wall peptidoglycan: transfers peptidoglycan precursor phospho-MurNAc-pentapeptide from UDP-MurNAc-pentapeptide onto the lipid carrier undecaprenyl phosphate, yielding undecaprenyl-pyrophosphoryl-MurNAc-pentapeptide, known as lipid I.</text>
</comment>
<dbReference type="GO" id="GO:0008963">
    <property type="term" value="F:phospho-N-acetylmuramoyl-pentapeptide-transferase activity"/>
    <property type="evidence" value="ECO:0007669"/>
    <property type="project" value="UniProtKB-UniRule"/>
</dbReference>
<feature type="transmembrane region" description="Helical" evidence="12">
    <location>
        <begin position="136"/>
        <end position="153"/>
    </location>
</feature>
<protein>
    <recommendedName>
        <fullName evidence="12 13">Phospho-N-acetylmuramoyl-pentapeptide-transferase</fullName>
        <ecNumber evidence="12 13">2.7.8.13</ecNumber>
    </recommendedName>
    <alternativeName>
        <fullName evidence="12">UDP-MurNAc-pentapeptide phosphotransferase</fullName>
    </alternativeName>
</protein>
<accession>A0A3N4PQ19</accession>
<evidence type="ECO:0000256" key="14">
    <source>
        <dbReference type="PIRSR" id="PIRSR600715-1"/>
    </source>
</evidence>
<dbReference type="InterPro" id="IPR000715">
    <property type="entry name" value="Glycosyl_transferase_4"/>
</dbReference>
<reference evidence="15 16" key="1">
    <citation type="submission" date="2018-11" db="EMBL/GenBank/DDBJ databases">
        <title>Chitinophaga lutea sp.nov., isolate from arsenic contaminated soil.</title>
        <authorList>
            <person name="Zong Y."/>
        </authorList>
    </citation>
    <scope>NUCLEOTIDE SEQUENCE [LARGE SCALE GENOMIC DNA]</scope>
    <source>
        <strain evidence="15 16">ZY74</strain>
    </source>
</reference>
<feature type="binding site" evidence="14">
    <location>
        <position position="242"/>
    </location>
    <ligand>
        <name>Mg(2+)</name>
        <dbReference type="ChEBI" id="CHEBI:18420"/>
    </ligand>
</feature>
<dbReference type="PROSITE" id="PS01348">
    <property type="entry name" value="MRAY_2"/>
    <property type="match status" value="1"/>
</dbReference>
<keyword evidence="6 12" id="KW-0133">Cell shape</keyword>
<dbReference type="PANTHER" id="PTHR22926:SF5">
    <property type="entry name" value="PHOSPHO-N-ACETYLMURAMOYL-PENTAPEPTIDE-TRANSFERASE HOMOLOG"/>
    <property type="match status" value="1"/>
</dbReference>